<proteinExistence type="predicted"/>
<organism evidence="2 3">
    <name type="scientific">Sphingobacterium oryzagri</name>
    <dbReference type="NCBI Taxonomy" id="3025669"/>
    <lineage>
        <taxon>Bacteria</taxon>
        <taxon>Pseudomonadati</taxon>
        <taxon>Bacteroidota</taxon>
        <taxon>Sphingobacteriia</taxon>
        <taxon>Sphingobacteriales</taxon>
        <taxon>Sphingobacteriaceae</taxon>
        <taxon>Sphingobacterium</taxon>
    </lineage>
</organism>
<dbReference type="PROSITE" id="PS51257">
    <property type="entry name" value="PROKAR_LIPOPROTEIN"/>
    <property type="match status" value="1"/>
</dbReference>
<evidence type="ECO:0008006" key="4">
    <source>
        <dbReference type="Google" id="ProtNLM"/>
    </source>
</evidence>
<evidence type="ECO:0000313" key="2">
    <source>
        <dbReference type="EMBL" id="WDF68485.1"/>
    </source>
</evidence>
<dbReference type="RefSeq" id="WP_274267218.1">
    <property type="nucleotide sequence ID" value="NZ_CP117880.1"/>
</dbReference>
<sequence>MNRFLIFSLFLVLFLTSCGSYQYPHAVGIRDSHVQVLNTYYTDTTRSFVYKADVEAFGKKLGGSLLIATVAADVHRVALVSDFGQTLIDISLFPDRQVVHYVMDDLNKRMLVNELADVFRTLTEQRHASSALIFMDKQHYPVYAANDVYYTVEERQVTNMLRVKGKKERFVIAFDQVKKDIPTRINIQHKKYPMMMNFTLDAKQSTL</sequence>
<gene>
    <name evidence="2" type="ORF">PQ465_19590</name>
</gene>
<feature type="chain" id="PRO_5045544189" description="DUF4292 domain-containing protein" evidence="1">
    <location>
        <begin position="23"/>
        <end position="207"/>
    </location>
</feature>
<evidence type="ECO:0000313" key="3">
    <source>
        <dbReference type="Proteomes" id="UP001221558"/>
    </source>
</evidence>
<protein>
    <recommendedName>
        <fullName evidence="4">DUF4292 domain-containing protein</fullName>
    </recommendedName>
</protein>
<reference evidence="2 3" key="1">
    <citation type="submission" date="2023-02" db="EMBL/GenBank/DDBJ databases">
        <title>Genome sequence of Sphingobacterium sp. KACC 22765.</title>
        <authorList>
            <person name="Kim S."/>
            <person name="Heo J."/>
            <person name="Kwon S.-W."/>
        </authorList>
    </citation>
    <scope>NUCLEOTIDE SEQUENCE [LARGE SCALE GENOMIC DNA]</scope>
    <source>
        <strain evidence="2 3">KACC 22765</strain>
    </source>
</reference>
<keyword evidence="3" id="KW-1185">Reference proteome</keyword>
<keyword evidence="1" id="KW-0732">Signal</keyword>
<dbReference type="Proteomes" id="UP001221558">
    <property type="component" value="Chromosome"/>
</dbReference>
<accession>A0ABY7WJL6</accession>
<name>A0ABY7WJL6_9SPHI</name>
<feature type="signal peptide" evidence="1">
    <location>
        <begin position="1"/>
        <end position="22"/>
    </location>
</feature>
<dbReference type="EMBL" id="CP117880">
    <property type="protein sequence ID" value="WDF68485.1"/>
    <property type="molecule type" value="Genomic_DNA"/>
</dbReference>
<evidence type="ECO:0000256" key="1">
    <source>
        <dbReference type="SAM" id="SignalP"/>
    </source>
</evidence>